<organism evidence="6 7">
    <name type="scientific">Phaseolus angularis</name>
    <name type="common">Azuki bean</name>
    <name type="synonym">Vigna angularis</name>
    <dbReference type="NCBI Taxonomy" id="3914"/>
    <lineage>
        <taxon>Eukaryota</taxon>
        <taxon>Viridiplantae</taxon>
        <taxon>Streptophyta</taxon>
        <taxon>Embryophyta</taxon>
        <taxon>Tracheophyta</taxon>
        <taxon>Spermatophyta</taxon>
        <taxon>Magnoliopsida</taxon>
        <taxon>eudicotyledons</taxon>
        <taxon>Gunneridae</taxon>
        <taxon>Pentapetalae</taxon>
        <taxon>rosids</taxon>
        <taxon>fabids</taxon>
        <taxon>Fabales</taxon>
        <taxon>Fabaceae</taxon>
        <taxon>Papilionoideae</taxon>
        <taxon>50 kb inversion clade</taxon>
        <taxon>NPAAA clade</taxon>
        <taxon>indigoferoid/millettioid clade</taxon>
        <taxon>Phaseoleae</taxon>
        <taxon>Vigna</taxon>
    </lineage>
</organism>
<evidence type="ECO:0000256" key="3">
    <source>
        <dbReference type="ARBA" id="ARBA00023295"/>
    </source>
</evidence>
<keyword evidence="5" id="KW-0732">Signal</keyword>
<dbReference type="SUPFAM" id="SSF51445">
    <property type="entry name" value="(Trans)glycosidases"/>
    <property type="match status" value="1"/>
</dbReference>
<proteinExistence type="inferred from homology"/>
<evidence type="ECO:0000256" key="1">
    <source>
        <dbReference type="ARBA" id="ARBA00010838"/>
    </source>
</evidence>
<reference evidence="6 7" key="1">
    <citation type="submission" date="2020-05" db="EMBL/GenBank/DDBJ databases">
        <title>Vigna angularis (adzuki bean) Var. LongXiaoDou No. 4 denovo assembly.</title>
        <authorList>
            <person name="Xiang H."/>
        </authorList>
    </citation>
    <scope>NUCLEOTIDE SEQUENCE [LARGE SCALE GENOMIC DNA]</scope>
    <source>
        <tissue evidence="6">Leaf</tissue>
    </source>
</reference>
<dbReference type="InterPro" id="IPR001360">
    <property type="entry name" value="Glyco_hydro_1"/>
</dbReference>
<keyword evidence="2" id="KW-0378">Hydrolase</keyword>
<dbReference type="GO" id="GO:0008422">
    <property type="term" value="F:beta-glucosidase activity"/>
    <property type="evidence" value="ECO:0007669"/>
    <property type="project" value="TreeGrafter"/>
</dbReference>
<evidence type="ECO:0000256" key="2">
    <source>
        <dbReference type="ARBA" id="ARBA00022801"/>
    </source>
</evidence>
<comment type="similarity">
    <text evidence="1 4">Belongs to the glycosyl hydrolase 1 family.</text>
</comment>
<comment type="caution">
    <text evidence="6">The sequence shown here is derived from an EMBL/GenBank/DDBJ whole genome shotgun (WGS) entry which is preliminary data.</text>
</comment>
<dbReference type="PANTHER" id="PTHR10353">
    <property type="entry name" value="GLYCOSYL HYDROLASE"/>
    <property type="match status" value="1"/>
</dbReference>
<keyword evidence="3" id="KW-0326">Glycosidase</keyword>
<feature type="chain" id="PRO_5035944985" evidence="5">
    <location>
        <begin position="24"/>
        <end position="212"/>
    </location>
</feature>
<dbReference type="GO" id="GO:0005975">
    <property type="term" value="P:carbohydrate metabolic process"/>
    <property type="evidence" value="ECO:0007669"/>
    <property type="project" value="InterPro"/>
</dbReference>
<evidence type="ECO:0000313" key="7">
    <source>
        <dbReference type="Proteomes" id="UP000743370"/>
    </source>
</evidence>
<dbReference type="EMBL" id="JABFOF010000011">
    <property type="protein sequence ID" value="KAG2371251.1"/>
    <property type="molecule type" value="Genomic_DNA"/>
</dbReference>
<dbReference type="Proteomes" id="UP000743370">
    <property type="component" value="Unassembled WGS sequence"/>
</dbReference>
<feature type="signal peptide" evidence="5">
    <location>
        <begin position="1"/>
        <end position="23"/>
    </location>
</feature>
<sequence length="212" mass="23924">MAYNAFFLTVVAIVRTLASVTLAEPVPVAPILDVSFLNRSTFPPGFLFGTASAAYQSSCFHDLVYYWDLRFVEPLTSGKYPKSMRSLVGNRLPEFSQQQMKLVNGSFDFIGLNYYTSNYATHAPQLGTVKPNYNTDANTNLTIAERNGIPIGVDEFNDPTLSLEESLLDTLRIDYHYRHLFYLHSAISEIRNQLCGLQEWLEAISKTLCKMV</sequence>
<evidence type="ECO:0000256" key="4">
    <source>
        <dbReference type="RuleBase" id="RU003690"/>
    </source>
</evidence>
<dbReference type="PANTHER" id="PTHR10353:SF137">
    <property type="entry name" value="MYROSINASE 3-RELATED"/>
    <property type="match status" value="1"/>
</dbReference>
<accession>A0A8T0JGB1</accession>
<dbReference type="Gene3D" id="3.20.20.80">
    <property type="entry name" value="Glycosidases"/>
    <property type="match status" value="1"/>
</dbReference>
<protein>
    <submittedName>
        <fullName evidence="6">Non-cyanogenic beta-glucosidase</fullName>
    </submittedName>
</protein>
<gene>
    <name evidence="6" type="ORF">HKW66_Vig0214250</name>
</gene>
<dbReference type="AlphaFoldDB" id="A0A8T0JGB1"/>
<evidence type="ECO:0000313" key="6">
    <source>
        <dbReference type="EMBL" id="KAG2371251.1"/>
    </source>
</evidence>
<dbReference type="Pfam" id="PF00232">
    <property type="entry name" value="Glyco_hydro_1"/>
    <property type="match status" value="1"/>
</dbReference>
<name>A0A8T0JGB1_PHAAN</name>
<evidence type="ECO:0000256" key="5">
    <source>
        <dbReference type="SAM" id="SignalP"/>
    </source>
</evidence>
<dbReference type="PRINTS" id="PR00131">
    <property type="entry name" value="GLHYDRLASE1"/>
</dbReference>
<dbReference type="InterPro" id="IPR017853">
    <property type="entry name" value="GH"/>
</dbReference>